<protein>
    <submittedName>
        <fullName evidence="1">Uncharacterized protein</fullName>
    </submittedName>
</protein>
<name>A0A9N8PY39_CHRIL</name>
<evidence type="ECO:0000313" key="1">
    <source>
        <dbReference type="EMBL" id="CAD0198098.1"/>
    </source>
</evidence>
<dbReference type="PROSITE" id="PS51257">
    <property type="entry name" value="PROKAR_LIPOPROTEIN"/>
    <property type="match status" value="1"/>
</dbReference>
<sequence>MCSKNSFPSIPKKATNELVFRAAPLISGGGAGGGCGAHARAGSLMLTLIYKWRDACGLVPHAEMQVIMLRHWTVWAQVTGMRVEPEDFGSSRQSRLRADYACRTPGIEGAECQTAAQVWDITIIIY</sequence>
<reference evidence="1" key="1">
    <citation type="submission" date="2021-12" db="EMBL/GenBank/DDBJ databases">
        <authorList>
            <person name="King R."/>
        </authorList>
    </citation>
    <scope>NUCLEOTIDE SEQUENCE</scope>
</reference>
<dbReference type="Proteomes" id="UP001154114">
    <property type="component" value="Chromosome 8"/>
</dbReference>
<proteinExistence type="predicted"/>
<organism evidence="1 2">
    <name type="scientific">Chrysodeixis includens</name>
    <name type="common">Soybean looper</name>
    <name type="synonym">Pseudoplusia includens</name>
    <dbReference type="NCBI Taxonomy" id="689277"/>
    <lineage>
        <taxon>Eukaryota</taxon>
        <taxon>Metazoa</taxon>
        <taxon>Ecdysozoa</taxon>
        <taxon>Arthropoda</taxon>
        <taxon>Hexapoda</taxon>
        <taxon>Insecta</taxon>
        <taxon>Pterygota</taxon>
        <taxon>Neoptera</taxon>
        <taxon>Endopterygota</taxon>
        <taxon>Lepidoptera</taxon>
        <taxon>Glossata</taxon>
        <taxon>Ditrysia</taxon>
        <taxon>Noctuoidea</taxon>
        <taxon>Noctuidae</taxon>
        <taxon>Plusiinae</taxon>
        <taxon>Chrysodeixis</taxon>
    </lineage>
</organism>
<keyword evidence="2" id="KW-1185">Reference proteome</keyword>
<gene>
    <name evidence="1" type="ORF">CINC_LOCUS12373</name>
</gene>
<evidence type="ECO:0000313" key="2">
    <source>
        <dbReference type="Proteomes" id="UP001154114"/>
    </source>
</evidence>
<accession>A0A9N8PY39</accession>
<dbReference type="EMBL" id="LR824011">
    <property type="protein sequence ID" value="CAD0198098.1"/>
    <property type="molecule type" value="Genomic_DNA"/>
</dbReference>
<dbReference type="AlphaFoldDB" id="A0A9N8PY39"/>